<organism evidence="4 5">
    <name type="scientific">Loigolactobacillus jiayinensis</name>
    <dbReference type="NCBI Taxonomy" id="2486016"/>
    <lineage>
        <taxon>Bacteria</taxon>
        <taxon>Bacillati</taxon>
        <taxon>Bacillota</taxon>
        <taxon>Bacilli</taxon>
        <taxon>Lactobacillales</taxon>
        <taxon>Lactobacillaceae</taxon>
        <taxon>Loigolactobacillus</taxon>
    </lineage>
</organism>
<evidence type="ECO:0000256" key="2">
    <source>
        <dbReference type="ARBA" id="ARBA00022801"/>
    </source>
</evidence>
<dbReference type="Pfam" id="PF13472">
    <property type="entry name" value="Lipase_GDSL_2"/>
    <property type="match status" value="1"/>
</dbReference>
<evidence type="ECO:0000256" key="1">
    <source>
        <dbReference type="ARBA" id="ARBA00008668"/>
    </source>
</evidence>
<comment type="caution">
    <text evidence="4">The sequence shown here is derived from an EMBL/GenBank/DDBJ whole genome shotgun (WGS) entry which is preliminary data.</text>
</comment>
<keyword evidence="5" id="KW-1185">Reference proteome</keyword>
<name>A0ABW1RD99_9LACO</name>
<dbReference type="SUPFAM" id="SSF52266">
    <property type="entry name" value="SGNH hydrolase"/>
    <property type="match status" value="1"/>
</dbReference>
<comment type="similarity">
    <text evidence="1">Belongs to the 'GDSL' lipolytic enzyme family.</text>
</comment>
<gene>
    <name evidence="4" type="ORF">ACFQGP_03325</name>
</gene>
<accession>A0ABW1RD99</accession>
<dbReference type="EMBL" id="JBHSSL010000020">
    <property type="protein sequence ID" value="MFC6169609.1"/>
    <property type="molecule type" value="Genomic_DNA"/>
</dbReference>
<dbReference type="InterPro" id="IPR013830">
    <property type="entry name" value="SGNH_hydro"/>
</dbReference>
<dbReference type="Gene3D" id="3.40.50.1110">
    <property type="entry name" value="SGNH hydrolase"/>
    <property type="match status" value="1"/>
</dbReference>
<evidence type="ECO:0000313" key="4">
    <source>
        <dbReference type="EMBL" id="MFC6169609.1"/>
    </source>
</evidence>
<dbReference type="PANTHER" id="PTHR43695:SF1">
    <property type="entry name" value="RHAMNOGALACTURONAN ACETYLESTERASE"/>
    <property type="match status" value="1"/>
</dbReference>
<dbReference type="Gene3D" id="2.60.120.430">
    <property type="entry name" value="Galactose-binding lectin"/>
    <property type="match status" value="1"/>
</dbReference>
<dbReference type="InterPro" id="IPR037459">
    <property type="entry name" value="RhgT-like"/>
</dbReference>
<protein>
    <submittedName>
        <fullName evidence="4">Rhamnogalacturonan acetylesterase</fullName>
    </submittedName>
</protein>
<dbReference type="RefSeq" id="WP_164509482.1">
    <property type="nucleotide sequence ID" value="NZ_JBHSSL010000020.1"/>
</dbReference>
<evidence type="ECO:0000313" key="5">
    <source>
        <dbReference type="Proteomes" id="UP001596289"/>
    </source>
</evidence>
<keyword evidence="2" id="KW-0378">Hydrolase</keyword>
<evidence type="ECO:0000259" key="3">
    <source>
        <dbReference type="Pfam" id="PF13472"/>
    </source>
</evidence>
<feature type="domain" description="SGNH hydrolase-type esterase" evidence="3">
    <location>
        <begin position="182"/>
        <end position="362"/>
    </location>
</feature>
<dbReference type="InterPro" id="IPR036514">
    <property type="entry name" value="SGNH_hydro_sf"/>
</dbReference>
<dbReference type="Proteomes" id="UP001596289">
    <property type="component" value="Unassembled WGS sequence"/>
</dbReference>
<dbReference type="CDD" id="cd01821">
    <property type="entry name" value="Rhamnogalacturan_acetylesterase_like"/>
    <property type="match status" value="1"/>
</dbReference>
<dbReference type="PANTHER" id="PTHR43695">
    <property type="entry name" value="PUTATIVE (AFU_ORTHOLOGUE AFUA_2G17250)-RELATED"/>
    <property type="match status" value="1"/>
</dbReference>
<reference evidence="5" key="1">
    <citation type="journal article" date="2019" name="Int. J. Syst. Evol. Microbiol.">
        <title>The Global Catalogue of Microorganisms (GCM) 10K type strain sequencing project: providing services to taxonomists for standard genome sequencing and annotation.</title>
        <authorList>
            <consortium name="The Broad Institute Genomics Platform"/>
            <consortium name="The Broad Institute Genome Sequencing Center for Infectious Disease"/>
            <person name="Wu L."/>
            <person name="Ma J."/>
        </authorList>
    </citation>
    <scope>NUCLEOTIDE SEQUENCE [LARGE SCALE GENOMIC DNA]</scope>
    <source>
        <strain evidence="5">CCM 8904</strain>
    </source>
</reference>
<sequence>MFYQKFLFNTTENDGTHVAATAVYSAATQYGFVPPSSPQEVNVFPGNGGWIANKKLTPDLQPQQHDNGVSLAKSHLPLCFGICVPEAGNYQIAVTIQAGATALNSLNLYYGRRQLVREHLHIAAHQQLTIEFYAHVGSYYQAVGTAPISDNTMYISVLGLTSNATLSAISIKEAAVPTLYLAGDSIVADNEAKLPYAGQSNGCGWGQMLAPYFDLAIDNQAHNGMTTACFRDDGHWQLIEQALQPQDIVLFHFGHNDQKRRYLSAYGGFSTNLRRFIKDVRAKGATPILVTSLSRIPKQDANGKYDLLAEYAQAELRLGQELDVPVIDLHQFSFEQLCTLQEKVDLTQYFNDAAHTNDYGAALAANWLVQLITQQKIAPLANYITTAPKPITLQATLPTEKHFANEQPISKQPVLGYSDTKFLPATIQKELQVALRLHLIDPCVRYLHPYANMPRGQFLYLLAAVAKPFVQNDYQGQYADVYRYEWDAAYVQAAIDAQLIDPATISDDQIRLDDPLTGQELLSFVVRNLQPITQRQLSLRACEKIATQLGLIWPNYSATAPVDRLTCLLTLVHATEI</sequence>
<proteinExistence type="inferred from homology"/>